<name>A0ABW2TU84_9PSEU</name>
<organism evidence="3 4">
    <name type="scientific">Actinokineospora soli</name>
    <dbReference type="NCBI Taxonomy" id="1048753"/>
    <lineage>
        <taxon>Bacteria</taxon>
        <taxon>Bacillati</taxon>
        <taxon>Actinomycetota</taxon>
        <taxon>Actinomycetes</taxon>
        <taxon>Pseudonocardiales</taxon>
        <taxon>Pseudonocardiaceae</taxon>
        <taxon>Actinokineospora</taxon>
    </lineage>
</organism>
<comment type="caution">
    <text evidence="3">The sequence shown here is derived from an EMBL/GenBank/DDBJ whole genome shotgun (WGS) entry which is preliminary data.</text>
</comment>
<dbReference type="CDD" id="cd01288">
    <property type="entry name" value="FabZ"/>
    <property type="match status" value="1"/>
</dbReference>
<dbReference type="Pfam" id="PF07977">
    <property type="entry name" value="FabA"/>
    <property type="match status" value="1"/>
</dbReference>
<sequence length="158" mass="17176">MITDVRRVLPHRYPMLLVDAVDEVVPGERLTARKAVSVNEPWYAGLPDDLRAEQLAYPEVLLVESWCQAAGVLATWESPNPDVLTGSVMLFGAISGIEFHRPVLPGDVVVHHVEVFRALGDTVMFTGKAAVDGEDVLTVTRIVMAFRPAEVLTAGSQG</sequence>
<dbReference type="PANTHER" id="PTHR30272">
    <property type="entry name" value="3-HYDROXYACYL-[ACYL-CARRIER-PROTEIN] DEHYDRATASE"/>
    <property type="match status" value="1"/>
</dbReference>
<dbReference type="Proteomes" id="UP001596512">
    <property type="component" value="Unassembled WGS sequence"/>
</dbReference>
<dbReference type="EMBL" id="JBHTEY010000004">
    <property type="protein sequence ID" value="MFC7617392.1"/>
    <property type="molecule type" value="Genomic_DNA"/>
</dbReference>
<proteinExistence type="inferred from homology"/>
<evidence type="ECO:0000313" key="3">
    <source>
        <dbReference type="EMBL" id="MFC7617392.1"/>
    </source>
</evidence>
<accession>A0ABW2TU84</accession>
<dbReference type="InterPro" id="IPR013114">
    <property type="entry name" value="FabA_FabZ"/>
</dbReference>
<dbReference type="InterPro" id="IPR029069">
    <property type="entry name" value="HotDog_dom_sf"/>
</dbReference>
<evidence type="ECO:0000256" key="1">
    <source>
        <dbReference type="ARBA" id="ARBA00009174"/>
    </source>
</evidence>
<evidence type="ECO:0000256" key="2">
    <source>
        <dbReference type="ARBA" id="ARBA00023239"/>
    </source>
</evidence>
<keyword evidence="4" id="KW-1185">Reference proteome</keyword>
<dbReference type="EC" id="4.2.1.-" evidence="3"/>
<dbReference type="GO" id="GO:0016829">
    <property type="term" value="F:lyase activity"/>
    <property type="evidence" value="ECO:0007669"/>
    <property type="project" value="UniProtKB-KW"/>
</dbReference>
<dbReference type="PANTHER" id="PTHR30272:SF1">
    <property type="entry name" value="3-HYDROXYACYL-[ACYL-CARRIER-PROTEIN] DEHYDRATASE"/>
    <property type="match status" value="1"/>
</dbReference>
<dbReference type="Gene3D" id="3.10.129.10">
    <property type="entry name" value="Hotdog Thioesterase"/>
    <property type="match status" value="1"/>
</dbReference>
<protein>
    <submittedName>
        <fullName evidence="3">3-hydroxyacyl-ACP dehydratase FabZ family protein</fullName>
        <ecNumber evidence="3">4.2.1.-</ecNumber>
    </submittedName>
</protein>
<evidence type="ECO:0000313" key="4">
    <source>
        <dbReference type="Proteomes" id="UP001596512"/>
    </source>
</evidence>
<dbReference type="SUPFAM" id="SSF54637">
    <property type="entry name" value="Thioesterase/thiol ester dehydrase-isomerase"/>
    <property type="match status" value="1"/>
</dbReference>
<gene>
    <name evidence="3" type="ORF">ACFQV2_32215</name>
</gene>
<comment type="similarity">
    <text evidence="1">Belongs to the thioester dehydratase family. FabZ subfamily.</text>
</comment>
<reference evidence="4" key="1">
    <citation type="journal article" date="2019" name="Int. J. Syst. Evol. Microbiol.">
        <title>The Global Catalogue of Microorganisms (GCM) 10K type strain sequencing project: providing services to taxonomists for standard genome sequencing and annotation.</title>
        <authorList>
            <consortium name="The Broad Institute Genomics Platform"/>
            <consortium name="The Broad Institute Genome Sequencing Center for Infectious Disease"/>
            <person name="Wu L."/>
            <person name="Ma J."/>
        </authorList>
    </citation>
    <scope>NUCLEOTIDE SEQUENCE [LARGE SCALE GENOMIC DNA]</scope>
    <source>
        <strain evidence="4">JCM 17695</strain>
    </source>
</reference>
<keyword evidence="2 3" id="KW-0456">Lyase</keyword>